<evidence type="ECO:0000313" key="5">
    <source>
        <dbReference type="Proteomes" id="UP000636110"/>
    </source>
</evidence>
<dbReference type="InterPro" id="IPR050218">
    <property type="entry name" value="LptD"/>
</dbReference>
<evidence type="ECO:0000256" key="2">
    <source>
        <dbReference type="SAM" id="MobiDB-lite"/>
    </source>
</evidence>
<dbReference type="PANTHER" id="PTHR30189:SF1">
    <property type="entry name" value="LPS-ASSEMBLY PROTEIN LPTD"/>
    <property type="match status" value="1"/>
</dbReference>
<feature type="compositionally biased region" description="Basic and acidic residues" evidence="2">
    <location>
        <begin position="349"/>
        <end position="360"/>
    </location>
</feature>
<dbReference type="Proteomes" id="UP000636110">
    <property type="component" value="Unassembled WGS sequence"/>
</dbReference>
<dbReference type="InterPro" id="IPR005653">
    <property type="entry name" value="OstA-like_N"/>
</dbReference>
<keyword evidence="1" id="KW-0472">Membrane</keyword>
<dbReference type="EMBL" id="WNXC01000003">
    <property type="protein sequence ID" value="MBB2149654.1"/>
    <property type="molecule type" value="Genomic_DNA"/>
</dbReference>
<feature type="domain" description="Organic solvent tolerance-like N-terminal" evidence="3">
    <location>
        <begin position="15"/>
        <end position="168"/>
    </location>
</feature>
<sequence>MLFFLSFSLLAQQKTKILLKSSKSARVEKNINTTFLKNPVFQQDNATLACDSALFYESKNMFDAFGNVHINQADTINIYSDRLTYDGNTKNAHLTSNVKMIDKELILTTNILDYNLGSKVGTYVTGGKIVNKDVTLTSKNGYYFSNSRDAYFRYNVVVVTPETTIKSDTLRYNTLTNWTYFYGPTNIMGKDDNLYTENGAYNTKTQYAYFGKKNLYTTGSKSLKGDSLYYDGIAGYGKAVRNIVFRDTVDRTVMYGQLGYYYKIDQRTIVTKNPYVGLGTSDSIMVGKKLQPDSLWMGADTLETQMVLLKSLKLISSPVLKKDNEMGEAEEPQEEKIGAQKPAVAAAGTDKKGERKKEKAPLAALPVNATDSSKTKLNMTKDSLSKRNLPLKNDAIPIKKKEIPLSKQQVKAALSDSTILTVLKAAEIIQPEITDSLKNKLKDSVKTLKVSEADKANALKKGATIAKKNAAAVAGNKVAIGKAAATATTVANNAVAGNKTAPGNKNAAVKAVSTVMAKDSIPFNPADTVKTRIIKAYHNVRVYKSNMQARADSLFYTSSDSTLRWYGKPVLWAEGSQQTGDTIYLKLKDKQLNTSQVLSNAFMVNVNLDSARYNQIKGKQITGFFIDGKLNRMFVDGNAESVYFNREKDSIYTEMNQTVSSRIKIIFKEKEISEIITIKDTEGVRTPIKELKQDVFLTGFTWVPELRPLSKKEVINGKPKLKPGAKKPAGPKGPKLPPKKKEEDENGSPATDLKAKPVAGKEQVPVKSIEKAVKGLPLKTAPLKLDTAKIDTLKKEIEKTVPLKLDTARIDNIKKEAQKKAAPIKAAILSPVVIPTAPSKKQ</sequence>
<evidence type="ECO:0000259" key="3">
    <source>
        <dbReference type="Pfam" id="PF13100"/>
    </source>
</evidence>
<dbReference type="Pfam" id="PF13100">
    <property type="entry name" value="OstA_2"/>
    <property type="match status" value="1"/>
</dbReference>
<feature type="region of interest" description="Disordered" evidence="2">
    <location>
        <begin position="324"/>
        <end position="360"/>
    </location>
</feature>
<protein>
    <recommendedName>
        <fullName evidence="3">Organic solvent tolerance-like N-terminal domain-containing protein</fullName>
    </recommendedName>
</protein>
<gene>
    <name evidence="4" type="ORF">GM920_12145</name>
</gene>
<dbReference type="Gene3D" id="2.60.450.10">
    <property type="entry name" value="Lipopolysaccharide (LPS) transport protein A like domain"/>
    <property type="match status" value="3"/>
</dbReference>
<evidence type="ECO:0000313" key="4">
    <source>
        <dbReference type="EMBL" id="MBB2149654.1"/>
    </source>
</evidence>
<accession>A0ABR6EXV2</accession>
<feature type="region of interest" description="Disordered" evidence="2">
    <location>
        <begin position="714"/>
        <end position="764"/>
    </location>
</feature>
<dbReference type="PANTHER" id="PTHR30189">
    <property type="entry name" value="LPS-ASSEMBLY PROTEIN"/>
    <property type="match status" value="1"/>
</dbReference>
<name>A0ABR6EXV2_9SPHI</name>
<keyword evidence="5" id="KW-1185">Reference proteome</keyword>
<comment type="caution">
    <text evidence="4">The sequence shown here is derived from an EMBL/GenBank/DDBJ whole genome shotgun (WGS) entry which is preliminary data.</text>
</comment>
<organism evidence="4 5">
    <name type="scientific">Pedobacter gandavensis</name>
    <dbReference type="NCBI Taxonomy" id="2679963"/>
    <lineage>
        <taxon>Bacteria</taxon>
        <taxon>Pseudomonadati</taxon>
        <taxon>Bacteroidota</taxon>
        <taxon>Sphingobacteriia</taxon>
        <taxon>Sphingobacteriales</taxon>
        <taxon>Sphingobacteriaceae</taxon>
        <taxon>Pedobacter</taxon>
    </lineage>
</organism>
<reference evidence="4 5" key="1">
    <citation type="submission" date="2019-11" db="EMBL/GenBank/DDBJ databases">
        <title>Description of Pedobacter sp. LMG 31462T.</title>
        <authorList>
            <person name="Carlier A."/>
            <person name="Qi S."/>
            <person name="Vandamme P."/>
        </authorList>
    </citation>
    <scope>NUCLEOTIDE SEQUENCE [LARGE SCALE GENOMIC DNA]</scope>
    <source>
        <strain evidence="4 5">LMG 31462</strain>
    </source>
</reference>
<keyword evidence="1" id="KW-0998">Cell outer membrane</keyword>
<proteinExistence type="predicted"/>
<evidence type="ECO:0000256" key="1">
    <source>
        <dbReference type="ARBA" id="ARBA00023237"/>
    </source>
</evidence>